<proteinExistence type="predicted"/>
<sequence>MFSLLGFKAKSNRRKNRLLTPVYSSFSMLLCFLVLQQCWNIWLQSLNQKAANCITNTILIERETERLLDALIEEERATRQPYYSHKRSTFSNSLNRLSNIMPDIPIIQIEQIYKIKDSYNHWRSQLGQRDILDAKKSTMLKQAALDSVRNEIKMLSEQYERLLSDRRHHLLHLYSIYTDVNIISTILLLLIIGWNIYFLYQRVELPLRNLMKIGELWQAGQLEAKFGYSSADEIGRLTTILNSMASKASQRQQSLKAQNQKLEDLICALSHDLRTPLLATRNTLDCMLKGAFGIVSNSLREVLEEYRQANDDLLKLVEILLDISRYETSGNTHNQLVCDSLNWENIFDKVITLIKTASNKEIIFTYKISPSLPIVYANSLEIQRVLQNLLDNAVRVSQPNTEIVLEVATLEETQVKVSVHDQGPGIAPLEKEKLFHRFIQGRGRRGKSGLGLYLCRQIVEAYGGMIGVDSILGEGSTFWFTLPVATEKAELRHQKQYILDKPQA</sequence>
<evidence type="ECO:0000259" key="10">
    <source>
        <dbReference type="PROSITE" id="PS50885"/>
    </source>
</evidence>
<dbReference type="GO" id="GO:0009927">
    <property type="term" value="F:histidine phosphotransfer kinase activity"/>
    <property type="evidence" value="ECO:0007669"/>
    <property type="project" value="TreeGrafter"/>
</dbReference>
<dbReference type="PROSITE" id="PS50109">
    <property type="entry name" value="HIS_KIN"/>
    <property type="match status" value="1"/>
</dbReference>
<keyword evidence="5" id="KW-0808">Transferase</keyword>
<name>A0A951Q1A4_9NOST</name>
<dbReference type="CDD" id="cd00082">
    <property type="entry name" value="HisKA"/>
    <property type="match status" value="1"/>
</dbReference>
<feature type="domain" description="Histidine kinase" evidence="9">
    <location>
        <begin position="268"/>
        <end position="486"/>
    </location>
</feature>
<dbReference type="Proteomes" id="UP000715781">
    <property type="component" value="Unassembled WGS sequence"/>
</dbReference>
<dbReference type="SUPFAM" id="SSF47384">
    <property type="entry name" value="Homodimeric domain of signal transducing histidine kinase"/>
    <property type="match status" value="1"/>
</dbReference>
<reference evidence="11" key="2">
    <citation type="journal article" date="2022" name="Microbiol. Resour. Announc.">
        <title>Metagenome Sequencing to Explore Phylogenomics of Terrestrial Cyanobacteria.</title>
        <authorList>
            <person name="Ward R.D."/>
            <person name="Stajich J.E."/>
            <person name="Johansen J.R."/>
            <person name="Huntemann M."/>
            <person name="Clum A."/>
            <person name="Foster B."/>
            <person name="Foster B."/>
            <person name="Roux S."/>
            <person name="Palaniappan K."/>
            <person name="Varghese N."/>
            <person name="Mukherjee S."/>
            <person name="Reddy T.B.K."/>
            <person name="Daum C."/>
            <person name="Copeland A."/>
            <person name="Chen I.A."/>
            <person name="Ivanova N.N."/>
            <person name="Kyrpides N.C."/>
            <person name="Shapiro N."/>
            <person name="Eloe-Fadrosh E.A."/>
            <person name="Pietrasiak N."/>
        </authorList>
    </citation>
    <scope>NUCLEOTIDE SEQUENCE</scope>
    <source>
        <strain evidence="11">JT2-VF2</strain>
    </source>
</reference>
<evidence type="ECO:0000313" key="12">
    <source>
        <dbReference type="Proteomes" id="UP000715781"/>
    </source>
</evidence>
<evidence type="ECO:0000313" key="11">
    <source>
        <dbReference type="EMBL" id="MBW4563875.1"/>
    </source>
</evidence>
<feature type="domain" description="HAMP" evidence="10">
    <location>
        <begin position="201"/>
        <end position="253"/>
    </location>
</feature>
<accession>A0A951Q1A4</accession>
<dbReference type="SMART" id="SM00388">
    <property type="entry name" value="HisKA"/>
    <property type="match status" value="1"/>
</dbReference>
<dbReference type="Gene3D" id="3.30.565.10">
    <property type="entry name" value="Histidine kinase-like ATPase, C-terminal domain"/>
    <property type="match status" value="1"/>
</dbReference>
<dbReference type="CDD" id="cd06225">
    <property type="entry name" value="HAMP"/>
    <property type="match status" value="1"/>
</dbReference>
<dbReference type="InterPro" id="IPR003660">
    <property type="entry name" value="HAMP_dom"/>
</dbReference>
<dbReference type="InterPro" id="IPR003594">
    <property type="entry name" value="HATPase_dom"/>
</dbReference>
<dbReference type="InterPro" id="IPR003661">
    <property type="entry name" value="HisK_dim/P_dom"/>
</dbReference>
<dbReference type="EC" id="2.7.13.3" evidence="3"/>
<gene>
    <name evidence="11" type="ORF">KME32_22580</name>
</gene>
<evidence type="ECO:0000256" key="4">
    <source>
        <dbReference type="ARBA" id="ARBA00022553"/>
    </source>
</evidence>
<evidence type="ECO:0000256" key="2">
    <source>
        <dbReference type="ARBA" id="ARBA00004370"/>
    </source>
</evidence>
<evidence type="ECO:0000256" key="6">
    <source>
        <dbReference type="ARBA" id="ARBA00022777"/>
    </source>
</evidence>
<evidence type="ECO:0000256" key="7">
    <source>
        <dbReference type="ARBA" id="ARBA00023012"/>
    </source>
</evidence>
<keyword evidence="7" id="KW-0902">Two-component regulatory system</keyword>
<dbReference type="SMART" id="SM00387">
    <property type="entry name" value="HATPase_c"/>
    <property type="match status" value="1"/>
</dbReference>
<dbReference type="PANTHER" id="PTHR43047">
    <property type="entry name" value="TWO-COMPONENT HISTIDINE PROTEIN KINASE"/>
    <property type="match status" value="1"/>
</dbReference>
<feature type="transmembrane region" description="Helical" evidence="8">
    <location>
        <begin position="180"/>
        <end position="200"/>
    </location>
</feature>
<evidence type="ECO:0000256" key="3">
    <source>
        <dbReference type="ARBA" id="ARBA00012438"/>
    </source>
</evidence>
<dbReference type="Pfam" id="PF00512">
    <property type="entry name" value="HisKA"/>
    <property type="match status" value="1"/>
</dbReference>
<dbReference type="InterPro" id="IPR036890">
    <property type="entry name" value="HATPase_C_sf"/>
</dbReference>
<keyword evidence="8" id="KW-1133">Transmembrane helix</keyword>
<dbReference type="PRINTS" id="PR00344">
    <property type="entry name" value="BCTRLSENSOR"/>
</dbReference>
<dbReference type="GO" id="GO:0000155">
    <property type="term" value="F:phosphorelay sensor kinase activity"/>
    <property type="evidence" value="ECO:0007669"/>
    <property type="project" value="InterPro"/>
</dbReference>
<comment type="subcellular location">
    <subcellularLocation>
        <location evidence="2">Membrane</location>
    </subcellularLocation>
</comment>
<dbReference type="InterPro" id="IPR036097">
    <property type="entry name" value="HisK_dim/P_sf"/>
</dbReference>
<dbReference type="GO" id="GO:0005886">
    <property type="term" value="C:plasma membrane"/>
    <property type="evidence" value="ECO:0007669"/>
    <property type="project" value="TreeGrafter"/>
</dbReference>
<dbReference type="InterPro" id="IPR004358">
    <property type="entry name" value="Sig_transdc_His_kin-like_C"/>
</dbReference>
<evidence type="ECO:0000256" key="5">
    <source>
        <dbReference type="ARBA" id="ARBA00022679"/>
    </source>
</evidence>
<organism evidence="11 12">
    <name type="scientific">Mojavia pulchra JT2-VF2</name>
    <dbReference type="NCBI Taxonomy" id="287848"/>
    <lineage>
        <taxon>Bacteria</taxon>
        <taxon>Bacillati</taxon>
        <taxon>Cyanobacteriota</taxon>
        <taxon>Cyanophyceae</taxon>
        <taxon>Nostocales</taxon>
        <taxon>Nostocaceae</taxon>
    </lineage>
</organism>
<dbReference type="Gene3D" id="1.10.287.130">
    <property type="match status" value="1"/>
</dbReference>
<keyword evidence="4" id="KW-0597">Phosphoprotein</keyword>
<dbReference type="Gene3D" id="6.10.340.10">
    <property type="match status" value="1"/>
</dbReference>
<comment type="caution">
    <text evidence="11">The sequence shown here is derived from an EMBL/GenBank/DDBJ whole genome shotgun (WGS) entry which is preliminary data.</text>
</comment>
<protein>
    <recommendedName>
        <fullName evidence="3">histidine kinase</fullName>
        <ecNumber evidence="3">2.7.13.3</ecNumber>
    </recommendedName>
</protein>
<evidence type="ECO:0000256" key="1">
    <source>
        <dbReference type="ARBA" id="ARBA00000085"/>
    </source>
</evidence>
<keyword evidence="6 11" id="KW-0418">Kinase</keyword>
<dbReference type="Pfam" id="PF02518">
    <property type="entry name" value="HATPase_c"/>
    <property type="match status" value="1"/>
</dbReference>
<evidence type="ECO:0000259" key="9">
    <source>
        <dbReference type="PROSITE" id="PS50109"/>
    </source>
</evidence>
<dbReference type="SUPFAM" id="SSF55874">
    <property type="entry name" value="ATPase domain of HSP90 chaperone/DNA topoisomerase II/histidine kinase"/>
    <property type="match status" value="1"/>
</dbReference>
<evidence type="ECO:0000256" key="8">
    <source>
        <dbReference type="SAM" id="Phobius"/>
    </source>
</evidence>
<keyword evidence="8" id="KW-0472">Membrane</keyword>
<feature type="transmembrane region" description="Helical" evidence="8">
    <location>
        <begin position="21"/>
        <end position="42"/>
    </location>
</feature>
<dbReference type="InterPro" id="IPR005467">
    <property type="entry name" value="His_kinase_dom"/>
</dbReference>
<reference evidence="11" key="1">
    <citation type="submission" date="2021-05" db="EMBL/GenBank/DDBJ databases">
        <authorList>
            <person name="Pietrasiak N."/>
            <person name="Ward R."/>
            <person name="Stajich J.E."/>
            <person name="Kurbessoian T."/>
        </authorList>
    </citation>
    <scope>NUCLEOTIDE SEQUENCE</scope>
    <source>
        <strain evidence="11">JT2-VF2</strain>
    </source>
</reference>
<keyword evidence="8" id="KW-0812">Transmembrane</keyword>
<dbReference type="AlphaFoldDB" id="A0A951Q1A4"/>
<dbReference type="PROSITE" id="PS50885">
    <property type="entry name" value="HAMP"/>
    <property type="match status" value="1"/>
</dbReference>
<dbReference type="EMBL" id="JAHHHN010000016">
    <property type="protein sequence ID" value="MBW4563875.1"/>
    <property type="molecule type" value="Genomic_DNA"/>
</dbReference>
<dbReference type="PANTHER" id="PTHR43047:SF72">
    <property type="entry name" value="OSMOSENSING HISTIDINE PROTEIN KINASE SLN1"/>
    <property type="match status" value="1"/>
</dbReference>
<comment type="catalytic activity">
    <reaction evidence="1">
        <text>ATP + protein L-histidine = ADP + protein N-phospho-L-histidine.</text>
        <dbReference type="EC" id="2.7.13.3"/>
    </reaction>
</comment>